<gene>
    <name evidence="2" type="ORF">DPX16_14685</name>
</gene>
<sequence length="52" mass="5925">MEPEPEQPPKALFVPEPALKLETEQVQEPVPPSGCSRRVREQGVEPRPYSFH</sequence>
<accession>A0A3N0XNY7</accession>
<evidence type="ECO:0000313" key="3">
    <source>
        <dbReference type="Proteomes" id="UP000281406"/>
    </source>
</evidence>
<dbReference type="Proteomes" id="UP000281406">
    <property type="component" value="Unassembled WGS sequence"/>
</dbReference>
<comment type="caution">
    <text evidence="2">The sequence shown here is derived from an EMBL/GenBank/DDBJ whole genome shotgun (WGS) entry which is preliminary data.</text>
</comment>
<name>A0A3N0XNY7_ANAGA</name>
<evidence type="ECO:0000313" key="2">
    <source>
        <dbReference type="EMBL" id="ROI83743.1"/>
    </source>
</evidence>
<protein>
    <submittedName>
        <fullName evidence="2">Uncharacterized protein</fullName>
    </submittedName>
</protein>
<keyword evidence="3" id="KW-1185">Reference proteome</keyword>
<reference evidence="2 3" key="1">
    <citation type="submission" date="2018-10" db="EMBL/GenBank/DDBJ databases">
        <title>Genome assembly for a Yunnan-Guizhou Plateau 3E fish, Anabarilius grahami (Regan), and its evolutionary and genetic applications.</title>
        <authorList>
            <person name="Jiang W."/>
        </authorList>
    </citation>
    <scope>NUCLEOTIDE SEQUENCE [LARGE SCALE GENOMIC DNA]</scope>
    <source>
        <strain evidence="2">AG-KIZ</strain>
        <tissue evidence="2">Muscle</tissue>
    </source>
</reference>
<feature type="region of interest" description="Disordered" evidence="1">
    <location>
        <begin position="23"/>
        <end position="52"/>
    </location>
</feature>
<organism evidence="2 3">
    <name type="scientific">Anabarilius grahami</name>
    <name type="common">Kanglang fish</name>
    <name type="synonym">Barilius grahami</name>
    <dbReference type="NCBI Taxonomy" id="495550"/>
    <lineage>
        <taxon>Eukaryota</taxon>
        <taxon>Metazoa</taxon>
        <taxon>Chordata</taxon>
        <taxon>Craniata</taxon>
        <taxon>Vertebrata</taxon>
        <taxon>Euteleostomi</taxon>
        <taxon>Actinopterygii</taxon>
        <taxon>Neopterygii</taxon>
        <taxon>Teleostei</taxon>
        <taxon>Ostariophysi</taxon>
        <taxon>Cypriniformes</taxon>
        <taxon>Xenocyprididae</taxon>
        <taxon>Xenocypridinae</taxon>
        <taxon>Xenocypridinae incertae sedis</taxon>
        <taxon>Anabarilius</taxon>
    </lineage>
</organism>
<evidence type="ECO:0000256" key="1">
    <source>
        <dbReference type="SAM" id="MobiDB-lite"/>
    </source>
</evidence>
<dbReference type="AlphaFoldDB" id="A0A3N0XNY7"/>
<proteinExistence type="predicted"/>
<dbReference type="EMBL" id="RJVU01067364">
    <property type="protein sequence ID" value="ROI83743.1"/>
    <property type="molecule type" value="Genomic_DNA"/>
</dbReference>